<proteinExistence type="predicted"/>
<dbReference type="AlphaFoldDB" id="A0A3B0YSG0"/>
<name>A0A3B0YSG0_9ZZZZ</name>
<organism evidence="2">
    <name type="scientific">hydrothermal vent metagenome</name>
    <dbReference type="NCBI Taxonomy" id="652676"/>
    <lineage>
        <taxon>unclassified sequences</taxon>
        <taxon>metagenomes</taxon>
        <taxon>ecological metagenomes</taxon>
    </lineage>
</organism>
<keyword evidence="1" id="KW-1277">Toxin-antitoxin system</keyword>
<protein>
    <recommendedName>
        <fullName evidence="3">Death on curing protein, Doc toxin</fullName>
    </recommendedName>
</protein>
<dbReference type="InterPro" id="IPR007712">
    <property type="entry name" value="RelE/ParE_toxin"/>
</dbReference>
<dbReference type="InterPro" id="IPR035093">
    <property type="entry name" value="RelE/ParE_toxin_dom_sf"/>
</dbReference>
<accession>A0A3B0YSG0</accession>
<reference evidence="2" key="1">
    <citation type="submission" date="2018-06" db="EMBL/GenBank/DDBJ databases">
        <authorList>
            <person name="Zhirakovskaya E."/>
        </authorList>
    </citation>
    <scope>NUCLEOTIDE SEQUENCE</scope>
</reference>
<gene>
    <name evidence="2" type="ORF">MNBD_GAMMA12-2208</name>
</gene>
<dbReference type="EMBL" id="UOFL01000019">
    <property type="protein sequence ID" value="VAW71416.1"/>
    <property type="molecule type" value="Genomic_DNA"/>
</dbReference>
<dbReference type="Pfam" id="PF05016">
    <property type="entry name" value="ParE_toxin"/>
    <property type="match status" value="1"/>
</dbReference>
<evidence type="ECO:0008006" key="3">
    <source>
        <dbReference type="Google" id="ProtNLM"/>
    </source>
</evidence>
<evidence type="ECO:0000313" key="2">
    <source>
        <dbReference type="EMBL" id="VAW71416.1"/>
    </source>
</evidence>
<dbReference type="Gene3D" id="3.30.2310.20">
    <property type="entry name" value="RelE-like"/>
    <property type="match status" value="1"/>
</dbReference>
<evidence type="ECO:0000256" key="1">
    <source>
        <dbReference type="ARBA" id="ARBA00022649"/>
    </source>
</evidence>
<sequence length="96" mass="11342">MNLVFHPNVKSEISASYDWYQNHASGLGNDYLNELESSYEAIVELPDTWPKIQKGYRRFLLSKFPFSVIYKVHKSNIYVVAVMHNSRRPGYWIERT</sequence>